<dbReference type="Proteomes" id="UP000027195">
    <property type="component" value="Unassembled WGS sequence"/>
</dbReference>
<dbReference type="EMBL" id="KL198022">
    <property type="protein sequence ID" value="KDQ18229.1"/>
    <property type="molecule type" value="Genomic_DNA"/>
</dbReference>
<organism evidence="3 4">
    <name type="scientific">Botryobasidium botryosum (strain FD-172 SS1)</name>
    <dbReference type="NCBI Taxonomy" id="930990"/>
    <lineage>
        <taxon>Eukaryota</taxon>
        <taxon>Fungi</taxon>
        <taxon>Dikarya</taxon>
        <taxon>Basidiomycota</taxon>
        <taxon>Agaricomycotina</taxon>
        <taxon>Agaricomycetes</taxon>
        <taxon>Cantharellales</taxon>
        <taxon>Botryobasidiaceae</taxon>
        <taxon>Botryobasidium</taxon>
    </lineage>
</organism>
<feature type="compositionally biased region" description="Low complexity" evidence="1">
    <location>
        <begin position="305"/>
        <end position="326"/>
    </location>
</feature>
<feature type="compositionally biased region" description="Low complexity" evidence="1">
    <location>
        <begin position="382"/>
        <end position="403"/>
    </location>
</feature>
<feature type="domain" description="Wbp11/ELF5/Saf1 N-terminal" evidence="2">
    <location>
        <begin position="6"/>
        <end position="56"/>
    </location>
</feature>
<dbReference type="InterPro" id="IPR019007">
    <property type="entry name" value="Wbp11/ELF5/Saf1_N"/>
</dbReference>
<dbReference type="STRING" id="930990.A0A067MRK3"/>
<feature type="compositionally biased region" description="Low complexity" evidence="1">
    <location>
        <begin position="206"/>
        <end position="216"/>
    </location>
</feature>
<reference evidence="4" key="1">
    <citation type="journal article" date="2014" name="Proc. Natl. Acad. Sci. U.S.A.">
        <title>Extensive sampling of basidiomycete genomes demonstrates inadequacy of the white-rot/brown-rot paradigm for wood decay fungi.</title>
        <authorList>
            <person name="Riley R."/>
            <person name="Salamov A.A."/>
            <person name="Brown D.W."/>
            <person name="Nagy L.G."/>
            <person name="Floudas D."/>
            <person name="Held B.W."/>
            <person name="Levasseur A."/>
            <person name="Lombard V."/>
            <person name="Morin E."/>
            <person name="Otillar R."/>
            <person name="Lindquist E.A."/>
            <person name="Sun H."/>
            <person name="LaButti K.M."/>
            <person name="Schmutz J."/>
            <person name="Jabbour D."/>
            <person name="Luo H."/>
            <person name="Baker S.E."/>
            <person name="Pisabarro A.G."/>
            <person name="Walton J.D."/>
            <person name="Blanchette R.A."/>
            <person name="Henrissat B."/>
            <person name="Martin F."/>
            <person name="Cullen D."/>
            <person name="Hibbett D.S."/>
            <person name="Grigoriev I.V."/>
        </authorList>
    </citation>
    <scope>NUCLEOTIDE SEQUENCE [LARGE SCALE GENOMIC DNA]</scope>
    <source>
        <strain evidence="4">FD-172 SS1</strain>
    </source>
</reference>
<accession>A0A067MRK3</accession>
<dbReference type="HOGENOM" id="CLU_040947_0_0_1"/>
<dbReference type="OrthoDB" id="205569at2759"/>
<evidence type="ECO:0000259" key="2">
    <source>
        <dbReference type="Pfam" id="PF09429"/>
    </source>
</evidence>
<proteinExistence type="predicted"/>
<gene>
    <name evidence="3" type="ORF">BOTBODRAFT_143852</name>
</gene>
<dbReference type="Pfam" id="PF12622">
    <property type="entry name" value="NpwBP"/>
    <property type="match status" value="1"/>
</dbReference>
<sequence>MGKGKGKTLNPADAFRKAQRKKEIKKNKEVRDKTREIITVKKSTGGLEAEIKRLEESGTSIYTFLARPYSFGVSIAADRKGELDKNQKAKLTELRAEVQRIKKAKSDYVAAHPEHRKYVYGEASGSNTGKGNNDDDGKSLFGKNGLPRHPERSIYYDPTLNPYGMPPPGMPYIERPLEPHEQPQQPEATQEDDSDSDDSDEEMTEDAQPSDQAAPAAPNPIPSSLPPLPPGAPAPPIGHQQPVYPVNHALPPFPQGVPLPPPPPFGFPPQHVFHPLPPPPGGPPPRGRPAAIQDPLSSQPHTTFQEHQAMRRQQAQQAPLQHPLPANPMISARATVFAPPVLAAPAPAPAHEATIVAAPQLRDFKKESTAFVPAALRRKKAAPAAKAPARVNAAPESGPSTEEGPSEPKRPDLMATLGAAGLPGMKAKAKPVEKPKADEYEKFLAEIGDLIN</sequence>
<dbReference type="Pfam" id="PF09429">
    <property type="entry name" value="Wbp11"/>
    <property type="match status" value="1"/>
</dbReference>
<evidence type="ECO:0000313" key="3">
    <source>
        <dbReference type="EMBL" id="KDQ18229.1"/>
    </source>
</evidence>
<keyword evidence="4" id="KW-1185">Reference proteome</keyword>
<dbReference type="GO" id="GO:0006396">
    <property type="term" value="P:RNA processing"/>
    <property type="evidence" value="ECO:0007669"/>
    <property type="project" value="InterPro"/>
</dbReference>
<feature type="region of interest" description="Disordered" evidence="1">
    <location>
        <begin position="105"/>
        <end position="326"/>
    </location>
</feature>
<dbReference type="InParanoid" id="A0A067MRK3"/>
<feature type="compositionally biased region" description="Pro residues" evidence="1">
    <location>
        <begin position="251"/>
        <end position="267"/>
    </location>
</feature>
<feature type="compositionally biased region" description="Pro residues" evidence="1">
    <location>
        <begin position="217"/>
        <end position="236"/>
    </location>
</feature>
<evidence type="ECO:0000256" key="1">
    <source>
        <dbReference type="SAM" id="MobiDB-lite"/>
    </source>
</evidence>
<feature type="compositionally biased region" description="Acidic residues" evidence="1">
    <location>
        <begin position="189"/>
        <end position="205"/>
    </location>
</feature>
<evidence type="ECO:0000313" key="4">
    <source>
        <dbReference type="Proteomes" id="UP000027195"/>
    </source>
</evidence>
<feature type="compositionally biased region" description="Basic and acidic residues" evidence="1">
    <location>
        <begin position="105"/>
        <end position="119"/>
    </location>
</feature>
<feature type="compositionally biased region" description="Pro residues" evidence="1">
    <location>
        <begin position="275"/>
        <end position="287"/>
    </location>
</feature>
<feature type="region of interest" description="Disordered" evidence="1">
    <location>
        <begin position="377"/>
        <end position="436"/>
    </location>
</feature>
<name>A0A067MRK3_BOTB1</name>
<dbReference type="AlphaFoldDB" id="A0A067MRK3"/>
<feature type="region of interest" description="Disordered" evidence="1">
    <location>
        <begin position="1"/>
        <end position="29"/>
    </location>
</feature>
<protein>
    <recommendedName>
        <fullName evidence="2">Wbp11/ELF5/Saf1 N-terminal domain-containing protein</fullName>
    </recommendedName>
</protein>